<dbReference type="PANTHER" id="PTHR23507">
    <property type="entry name" value="ZGC:174356"/>
    <property type="match status" value="1"/>
</dbReference>
<dbReference type="PROSITE" id="PS00216">
    <property type="entry name" value="SUGAR_TRANSPORT_1"/>
    <property type="match status" value="1"/>
</dbReference>
<evidence type="ECO:0000256" key="2">
    <source>
        <dbReference type="ARBA" id="ARBA00022692"/>
    </source>
</evidence>
<name>A0ABP0BP68_9PEZI</name>
<dbReference type="PROSITE" id="PS50850">
    <property type="entry name" value="MFS"/>
    <property type="match status" value="1"/>
</dbReference>
<evidence type="ECO:0000313" key="7">
    <source>
        <dbReference type="EMBL" id="CAK7221452.1"/>
    </source>
</evidence>
<evidence type="ECO:0000256" key="5">
    <source>
        <dbReference type="SAM" id="Phobius"/>
    </source>
</evidence>
<reference evidence="7 8" key="1">
    <citation type="submission" date="2024-01" db="EMBL/GenBank/DDBJ databases">
        <authorList>
            <person name="Allen C."/>
            <person name="Tagirdzhanova G."/>
        </authorList>
    </citation>
    <scope>NUCLEOTIDE SEQUENCE [LARGE SCALE GENOMIC DNA]</scope>
</reference>
<dbReference type="InterPro" id="IPR020846">
    <property type="entry name" value="MFS_dom"/>
</dbReference>
<organism evidence="7 8">
    <name type="scientific">Sporothrix eucalyptigena</name>
    <dbReference type="NCBI Taxonomy" id="1812306"/>
    <lineage>
        <taxon>Eukaryota</taxon>
        <taxon>Fungi</taxon>
        <taxon>Dikarya</taxon>
        <taxon>Ascomycota</taxon>
        <taxon>Pezizomycotina</taxon>
        <taxon>Sordariomycetes</taxon>
        <taxon>Sordariomycetidae</taxon>
        <taxon>Ophiostomatales</taxon>
        <taxon>Ophiostomataceae</taxon>
        <taxon>Sporothrix</taxon>
    </lineage>
</organism>
<protein>
    <recommendedName>
        <fullName evidence="6">Major facilitator superfamily (MFS) profile domain-containing protein</fullName>
    </recommendedName>
</protein>
<evidence type="ECO:0000256" key="1">
    <source>
        <dbReference type="ARBA" id="ARBA00004141"/>
    </source>
</evidence>
<keyword evidence="4 5" id="KW-0472">Membrane</keyword>
<keyword evidence="8" id="KW-1185">Reference proteome</keyword>
<dbReference type="InterPro" id="IPR011701">
    <property type="entry name" value="MFS"/>
</dbReference>
<dbReference type="InterPro" id="IPR005829">
    <property type="entry name" value="Sugar_transporter_CS"/>
</dbReference>
<feature type="domain" description="Major facilitator superfamily (MFS) profile" evidence="6">
    <location>
        <begin position="28"/>
        <end position="331"/>
    </location>
</feature>
<dbReference type="SUPFAM" id="SSF103473">
    <property type="entry name" value="MFS general substrate transporter"/>
    <property type="match status" value="1"/>
</dbReference>
<proteinExistence type="predicted"/>
<sequence length="331" mass="36444">MRDDAGVHEDVAFAAHRRRVIVVTFAMIILVDFAAFFLDAPQTSILESIICDRYYGTDGIDSITGVGDASRDCTAGPVQAELATINQMLNTFNRLPGLFVAIPMGLAADRFGRRPVLFLTFFGALLQDLIAKIILWHPGIFAPRSIWLSSLAMFVGGSDAVSTAIVFLVVADVASPQQRAKLFFSMTACERIGEIVGTPLSTLLMYTYGPWVPYILSTILTQIAFVGIIFFMPETLRAKPAVVEPNSSEENEGVTEREAVLGNTAKSTHTSLKLHSLIAKFQPLLRRNVVAVIVAFFVSALGRQSTSFFLQYIHQRFNWTYEKVRGALGLK</sequence>
<dbReference type="InterPro" id="IPR036259">
    <property type="entry name" value="MFS_trans_sf"/>
</dbReference>
<evidence type="ECO:0000259" key="6">
    <source>
        <dbReference type="PROSITE" id="PS50850"/>
    </source>
</evidence>
<keyword evidence="2 5" id="KW-0812">Transmembrane</keyword>
<keyword evidence="3 5" id="KW-1133">Transmembrane helix</keyword>
<comment type="subcellular location">
    <subcellularLocation>
        <location evidence="1">Membrane</location>
        <topology evidence="1">Multi-pass membrane protein</topology>
    </subcellularLocation>
</comment>
<gene>
    <name evidence="7" type="ORF">SEUCBS140593_004573</name>
</gene>
<comment type="caution">
    <text evidence="7">The sequence shown here is derived from an EMBL/GenBank/DDBJ whole genome shotgun (WGS) entry which is preliminary data.</text>
</comment>
<feature type="transmembrane region" description="Helical" evidence="5">
    <location>
        <begin position="116"/>
        <end position="135"/>
    </location>
</feature>
<feature type="transmembrane region" description="Helical" evidence="5">
    <location>
        <begin position="211"/>
        <end position="231"/>
    </location>
</feature>
<feature type="transmembrane region" description="Helical" evidence="5">
    <location>
        <begin position="147"/>
        <end position="170"/>
    </location>
</feature>
<accession>A0ABP0BP68</accession>
<feature type="transmembrane region" description="Helical" evidence="5">
    <location>
        <begin position="284"/>
        <end position="302"/>
    </location>
</feature>
<feature type="transmembrane region" description="Helical" evidence="5">
    <location>
        <begin position="20"/>
        <end position="38"/>
    </location>
</feature>
<evidence type="ECO:0000256" key="3">
    <source>
        <dbReference type="ARBA" id="ARBA00022989"/>
    </source>
</evidence>
<dbReference type="Proteomes" id="UP001642482">
    <property type="component" value="Unassembled WGS sequence"/>
</dbReference>
<dbReference type="Gene3D" id="1.20.1250.20">
    <property type="entry name" value="MFS general substrate transporter like domains"/>
    <property type="match status" value="1"/>
</dbReference>
<dbReference type="PANTHER" id="PTHR23507:SF1">
    <property type="entry name" value="FI18259P1-RELATED"/>
    <property type="match status" value="1"/>
</dbReference>
<evidence type="ECO:0000313" key="8">
    <source>
        <dbReference type="Proteomes" id="UP001642482"/>
    </source>
</evidence>
<dbReference type="Pfam" id="PF07690">
    <property type="entry name" value="MFS_1"/>
    <property type="match status" value="1"/>
</dbReference>
<dbReference type="EMBL" id="CAWUHD010000040">
    <property type="protein sequence ID" value="CAK7221452.1"/>
    <property type="molecule type" value="Genomic_DNA"/>
</dbReference>
<evidence type="ECO:0000256" key="4">
    <source>
        <dbReference type="ARBA" id="ARBA00023136"/>
    </source>
</evidence>